<accession>A0A511YPW8</accession>
<dbReference type="PROSITE" id="PS50042">
    <property type="entry name" value="CNMP_BINDING_3"/>
    <property type="match status" value="1"/>
</dbReference>
<dbReference type="Proteomes" id="UP000321863">
    <property type="component" value="Unassembled WGS sequence"/>
</dbReference>
<dbReference type="InterPro" id="IPR000595">
    <property type="entry name" value="cNMP-bd_dom"/>
</dbReference>
<dbReference type="EMBL" id="BJYJ01000019">
    <property type="protein sequence ID" value="GEN77218.1"/>
    <property type="molecule type" value="Genomic_DNA"/>
</dbReference>
<dbReference type="Pfam" id="PF00027">
    <property type="entry name" value="cNMP_binding"/>
    <property type="match status" value="1"/>
</dbReference>
<feature type="domain" description="Cyclic nucleotide-binding" evidence="1">
    <location>
        <begin position="21"/>
        <end position="124"/>
    </location>
</feature>
<dbReference type="AlphaFoldDB" id="A0A511YPW8"/>
<reference evidence="2 3" key="1">
    <citation type="submission" date="2019-07" db="EMBL/GenBank/DDBJ databases">
        <title>Whole genome shotgun sequence of Chryseobacterium hagamense NBRC 105253.</title>
        <authorList>
            <person name="Hosoyama A."/>
            <person name="Uohara A."/>
            <person name="Ohji S."/>
            <person name="Ichikawa N."/>
        </authorList>
    </citation>
    <scope>NUCLEOTIDE SEQUENCE [LARGE SCALE GENOMIC DNA]</scope>
    <source>
        <strain evidence="2 3">NBRC 105253</strain>
    </source>
</reference>
<proteinExistence type="predicted"/>
<protein>
    <recommendedName>
        <fullName evidence="1">Cyclic nucleotide-binding domain-containing protein</fullName>
    </recommendedName>
</protein>
<organism evidence="2 3">
    <name type="scientific">Chryseobacterium hagamense</name>
    <dbReference type="NCBI Taxonomy" id="395935"/>
    <lineage>
        <taxon>Bacteria</taxon>
        <taxon>Pseudomonadati</taxon>
        <taxon>Bacteroidota</taxon>
        <taxon>Flavobacteriia</taxon>
        <taxon>Flavobacteriales</taxon>
        <taxon>Weeksellaceae</taxon>
        <taxon>Chryseobacterium group</taxon>
        <taxon>Chryseobacterium</taxon>
    </lineage>
</organism>
<comment type="caution">
    <text evidence="2">The sequence shown here is derived from an EMBL/GenBank/DDBJ whole genome shotgun (WGS) entry which is preliminary data.</text>
</comment>
<dbReference type="InterPro" id="IPR018490">
    <property type="entry name" value="cNMP-bd_dom_sf"/>
</dbReference>
<dbReference type="SUPFAM" id="SSF51206">
    <property type="entry name" value="cAMP-binding domain-like"/>
    <property type="match status" value="1"/>
</dbReference>
<name>A0A511YPW8_9FLAO</name>
<dbReference type="InterPro" id="IPR014710">
    <property type="entry name" value="RmlC-like_jellyroll"/>
</dbReference>
<evidence type="ECO:0000313" key="2">
    <source>
        <dbReference type="EMBL" id="GEN77218.1"/>
    </source>
</evidence>
<dbReference type="CDD" id="cd00038">
    <property type="entry name" value="CAP_ED"/>
    <property type="match status" value="1"/>
</dbReference>
<evidence type="ECO:0000259" key="1">
    <source>
        <dbReference type="PROSITE" id="PS50042"/>
    </source>
</evidence>
<dbReference type="Gene3D" id="2.60.120.10">
    <property type="entry name" value="Jelly Rolls"/>
    <property type="match status" value="1"/>
</dbReference>
<sequence length="203" mass="24209">MSNFKVNSKIMESFDTLIREHFGSLGPEEMLIIQNYFTEEVLRKNEMFTESGQICTRLSLVQSGILRVYAPAEDGREITQWLSTKNFFVTESMGFFFNQQNRWTIQAFSDVRLLTITKSDYKKLCTEFPKWNEIEKQFIIKCFMMMEDRIFSHLSMTAEERYNQYFERNKELFHQVPLQYIASVLGMTPETFSRIRKRQSQNS</sequence>
<keyword evidence="3" id="KW-1185">Reference proteome</keyword>
<evidence type="ECO:0000313" key="3">
    <source>
        <dbReference type="Proteomes" id="UP000321863"/>
    </source>
</evidence>
<gene>
    <name evidence="2" type="ORF">CHA01nite_29580</name>
</gene>